<dbReference type="AlphaFoldDB" id="A0A8J3I301"/>
<dbReference type="Proteomes" id="UP000612362">
    <property type="component" value="Unassembled WGS sequence"/>
</dbReference>
<proteinExistence type="predicted"/>
<protein>
    <submittedName>
        <fullName evidence="1">Uncharacterized protein</fullName>
    </submittedName>
</protein>
<comment type="caution">
    <text evidence="1">The sequence shown here is derived from an EMBL/GenBank/DDBJ whole genome shotgun (WGS) entry which is preliminary data.</text>
</comment>
<evidence type="ECO:0000313" key="2">
    <source>
        <dbReference type="Proteomes" id="UP000612362"/>
    </source>
</evidence>
<reference evidence="1" key="1">
    <citation type="submission" date="2020-10" db="EMBL/GenBank/DDBJ databases">
        <title>Taxonomic study of unclassified bacteria belonging to the class Ktedonobacteria.</title>
        <authorList>
            <person name="Yabe S."/>
            <person name="Wang C.M."/>
            <person name="Zheng Y."/>
            <person name="Sakai Y."/>
            <person name="Cavaletti L."/>
            <person name="Monciardini P."/>
            <person name="Donadio S."/>
        </authorList>
    </citation>
    <scope>NUCLEOTIDE SEQUENCE</scope>
    <source>
        <strain evidence="1">SOSP1-1</strain>
    </source>
</reference>
<name>A0A8J3I301_9CHLR</name>
<dbReference type="RefSeq" id="WP_220195200.1">
    <property type="nucleotide sequence ID" value="NZ_BNJF01000002.1"/>
</dbReference>
<keyword evidence="2" id="KW-1185">Reference proteome</keyword>
<sequence>MQSTETAHLLFSPCEVIGALIQQLGEKYVFPEKAQEMVSALHQRLYRGTYDDIDDGSFLALTLASHLQAVSHYKYLRLYC</sequence>
<organism evidence="1 2">
    <name type="scientific">Ktedonospora formicarum</name>
    <dbReference type="NCBI Taxonomy" id="2778364"/>
    <lineage>
        <taxon>Bacteria</taxon>
        <taxon>Bacillati</taxon>
        <taxon>Chloroflexota</taxon>
        <taxon>Ktedonobacteria</taxon>
        <taxon>Ktedonobacterales</taxon>
        <taxon>Ktedonobacteraceae</taxon>
        <taxon>Ktedonospora</taxon>
    </lineage>
</organism>
<dbReference type="Gene3D" id="3.30.750.44">
    <property type="match status" value="1"/>
</dbReference>
<gene>
    <name evidence="1" type="ORF">KSX_39360</name>
</gene>
<dbReference type="EMBL" id="BNJF01000002">
    <property type="protein sequence ID" value="GHO45773.1"/>
    <property type="molecule type" value="Genomic_DNA"/>
</dbReference>
<evidence type="ECO:0000313" key="1">
    <source>
        <dbReference type="EMBL" id="GHO45773.1"/>
    </source>
</evidence>
<accession>A0A8J3I301</accession>